<reference evidence="3" key="1">
    <citation type="submission" date="2016-10" db="EMBL/GenBank/DDBJ databases">
        <authorList>
            <person name="Varghese N."/>
            <person name="Submissions S."/>
        </authorList>
    </citation>
    <scope>NUCLEOTIDE SEQUENCE [LARGE SCALE GENOMIC DNA]</scope>
    <source>
        <strain evidence="3">DSM 17038</strain>
    </source>
</reference>
<dbReference type="Proteomes" id="UP000199337">
    <property type="component" value="Unassembled WGS sequence"/>
</dbReference>
<name>A0A1I2XLM9_9FIRM</name>
<proteinExistence type="predicted"/>
<evidence type="ECO:0000313" key="3">
    <source>
        <dbReference type="Proteomes" id="UP000199337"/>
    </source>
</evidence>
<keyword evidence="1" id="KW-0812">Transmembrane</keyword>
<accession>A0A1I2XLM9</accession>
<keyword evidence="3" id="KW-1185">Reference proteome</keyword>
<evidence type="ECO:0000313" key="2">
    <source>
        <dbReference type="EMBL" id="SFH12991.1"/>
    </source>
</evidence>
<protein>
    <submittedName>
        <fullName evidence="2">Uncharacterized protein</fullName>
    </submittedName>
</protein>
<sequence length="106" mass="12221">MHTPGKTMLASLGIFIGIIIFGAHVIVENYNQTVAPDKPLVLMDLRLEQDNLQVTLLGDTLELPFKSIRVREIWPTTRVEIEHLVDIIEQRLKMMQQLVYEIKGWP</sequence>
<evidence type="ECO:0000256" key="1">
    <source>
        <dbReference type="SAM" id="Phobius"/>
    </source>
</evidence>
<gene>
    <name evidence="2" type="ORF">SAMN05660649_03992</name>
</gene>
<keyword evidence="1" id="KW-1133">Transmembrane helix</keyword>
<dbReference type="EMBL" id="FOOX01000017">
    <property type="protein sequence ID" value="SFH12991.1"/>
    <property type="molecule type" value="Genomic_DNA"/>
</dbReference>
<feature type="transmembrane region" description="Helical" evidence="1">
    <location>
        <begin position="7"/>
        <end position="27"/>
    </location>
</feature>
<dbReference type="AlphaFoldDB" id="A0A1I2XLM9"/>
<keyword evidence="1" id="KW-0472">Membrane</keyword>
<dbReference type="RefSeq" id="WP_092473646.1">
    <property type="nucleotide sequence ID" value="NZ_FOOX01000017.1"/>
</dbReference>
<organism evidence="2 3">
    <name type="scientific">Desulfotruncus arcticus DSM 17038</name>
    <dbReference type="NCBI Taxonomy" id="1121424"/>
    <lineage>
        <taxon>Bacteria</taxon>
        <taxon>Bacillati</taxon>
        <taxon>Bacillota</taxon>
        <taxon>Clostridia</taxon>
        <taxon>Eubacteriales</taxon>
        <taxon>Desulfallaceae</taxon>
        <taxon>Desulfotruncus</taxon>
    </lineage>
</organism>
<dbReference type="STRING" id="341036.SAMN05660649_03992"/>